<evidence type="ECO:0000256" key="1">
    <source>
        <dbReference type="SAM" id="MobiDB-lite"/>
    </source>
</evidence>
<dbReference type="OrthoDB" id="9816387at2"/>
<evidence type="ECO:0000259" key="2">
    <source>
        <dbReference type="Pfam" id="PF10099"/>
    </source>
</evidence>
<dbReference type="EMBL" id="NNRM01000039">
    <property type="protein sequence ID" value="OYR23729.1"/>
    <property type="molecule type" value="Genomic_DNA"/>
</dbReference>
<keyword evidence="4" id="KW-1185">Reference proteome</keyword>
<feature type="domain" description="Anti-sigma K factor RskA C-terminal" evidence="2">
    <location>
        <begin position="105"/>
        <end position="228"/>
    </location>
</feature>
<accession>A0A256G9G3</accession>
<comment type="caution">
    <text evidence="3">The sequence shown here is derived from an EMBL/GenBank/DDBJ whole genome shotgun (WGS) entry which is preliminary data.</text>
</comment>
<organism evidence="3 4">
    <name type="scientific">Brucella pseudogrignonensis</name>
    <dbReference type="NCBI Taxonomy" id="419475"/>
    <lineage>
        <taxon>Bacteria</taxon>
        <taxon>Pseudomonadati</taxon>
        <taxon>Pseudomonadota</taxon>
        <taxon>Alphaproteobacteria</taxon>
        <taxon>Hyphomicrobiales</taxon>
        <taxon>Brucellaceae</taxon>
        <taxon>Brucella/Ochrobactrum group</taxon>
        <taxon>Brucella</taxon>
    </lineage>
</organism>
<proteinExistence type="predicted"/>
<dbReference type="RefSeq" id="WP_007880977.1">
    <property type="nucleotide sequence ID" value="NZ_CP015776.1"/>
</dbReference>
<dbReference type="InterPro" id="IPR051474">
    <property type="entry name" value="Anti-sigma-K/W_factor"/>
</dbReference>
<gene>
    <name evidence="3" type="ORF">CEV34_3733</name>
</gene>
<dbReference type="PANTHER" id="PTHR37461:SF1">
    <property type="entry name" value="ANTI-SIGMA-K FACTOR RSKA"/>
    <property type="match status" value="1"/>
</dbReference>
<dbReference type="InterPro" id="IPR018764">
    <property type="entry name" value="RskA_C"/>
</dbReference>
<protein>
    <submittedName>
        <fullName evidence="3">Anti-sigma-K factor rskA family protein</fullName>
    </submittedName>
</protein>
<dbReference type="Pfam" id="PF10099">
    <property type="entry name" value="RskA_C"/>
    <property type="match status" value="1"/>
</dbReference>
<dbReference type="STRING" id="419475.A8A54_21530"/>
<dbReference type="GO" id="GO:0005886">
    <property type="term" value="C:plasma membrane"/>
    <property type="evidence" value="ECO:0007669"/>
    <property type="project" value="InterPro"/>
</dbReference>
<dbReference type="Proteomes" id="UP000216188">
    <property type="component" value="Unassembled WGS sequence"/>
</dbReference>
<sequence length="238" mass="25797">MYDMIKSFDNTPELADEYVLGLLNPDEVLQLEAEIIRNDELRQDVARSRERFLALDSSATPMRVDEHVWETVENQLSDRPAPAITPVKNANDNKPGVNGWRLAALSASAASILLAIGLGWSLTRTIEPVVIAVLLDDTGNVQAIVEDFGNENARVRLLNDVEIPSGKTIQVWTLPSQDMGPVSMGLLEGAHSAQLKGPDLPLPRGEQLYELTLEPAGGSPTGRPTGPVLSKGYAKTPL</sequence>
<name>A0A256G9G3_9HYPH</name>
<dbReference type="GO" id="GO:0016989">
    <property type="term" value="F:sigma factor antagonist activity"/>
    <property type="evidence" value="ECO:0007669"/>
    <property type="project" value="TreeGrafter"/>
</dbReference>
<dbReference type="AlphaFoldDB" id="A0A256G9G3"/>
<evidence type="ECO:0000313" key="3">
    <source>
        <dbReference type="EMBL" id="OYR23729.1"/>
    </source>
</evidence>
<reference evidence="3 4" key="1">
    <citation type="submission" date="2017-07" db="EMBL/GenBank/DDBJ databases">
        <title>Phylogenetic study on the rhizospheric bacterium Ochrobactrum sp. A44.</title>
        <authorList>
            <person name="Krzyzanowska D.M."/>
            <person name="Ossowicki A."/>
            <person name="Rajewska M."/>
            <person name="Maciag T."/>
            <person name="Kaczynski Z."/>
            <person name="Czerwicka M."/>
            <person name="Jafra S."/>
        </authorList>
    </citation>
    <scope>NUCLEOTIDE SEQUENCE [LARGE SCALE GENOMIC DNA]</scope>
    <source>
        <strain evidence="3 4">CCUG 30717</strain>
    </source>
</reference>
<dbReference type="PANTHER" id="PTHR37461">
    <property type="entry name" value="ANTI-SIGMA-K FACTOR RSKA"/>
    <property type="match status" value="1"/>
</dbReference>
<dbReference type="GO" id="GO:0006417">
    <property type="term" value="P:regulation of translation"/>
    <property type="evidence" value="ECO:0007669"/>
    <property type="project" value="TreeGrafter"/>
</dbReference>
<evidence type="ECO:0000313" key="4">
    <source>
        <dbReference type="Proteomes" id="UP000216188"/>
    </source>
</evidence>
<feature type="region of interest" description="Disordered" evidence="1">
    <location>
        <begin position="213"/>
        <end position="238"/>
    </location>
</feature>